<keyword evidence="3" id="KW-1185">Reference proteome</keyword>
<evidence type="ECO:0000313" key="2">
    <source>
        <dbReference type="EMBL" id="EAL64561.1"/>
    </source>
</evidence>
<dbReference type="FunCoup" id="Q54N85">
    <property type="interactions" value="1"/>
</dbReference>
<dbReference type="ESTHER" id="dicdi-q54n85">
    <property type="family name" value="Duf_829"/>
</dbReference>
<dbReference type="OMA" id="YINLWTS"/>
<gene>
    <name evidence="2" type="ORF">DDB_G0285447</name>
</gene>
<dbReference type="dictyBase" id="DDB_G0285447"/>
<accession>Q54N85</accession>
<dbReference type="eggNOG" id="KOG2521">
    <property type="taxonomic scope" value="Eukaryota"/>
</dbReference>
<dbReference type="PANTHER" id="PTHR12265">
    <property type="entry name" value="TRANSMEMBRANE PROTEIN 53"/>
    <property type="match status" value="1"/>
</dbReference>
<feature type="transmembrane region" description="Helical" evidence="1">
    <location>
        <begin position="194"/>
        <end position="214"/>
    </location>
</feature>
<protein>
    <recommendedName>
        <fullName evidence="4">Transmembrane protein 53</fullName>
    </recommendedName>
</protein>
<keyword evidence="1" id="KW-1133">Transmembrane helix</keyword>
<dbReference type="PhylomeDB" id="Q54N85"/>
<dbReference type="PaxDb" id="44689-DDB0238660"/>
<organism evidence="2 3">
    <name type="scientific">Dictyostelium discoideum</name>
    <name type="common">Social amoeba</name>
    <dbReference type="NCBI Taxonomy" id="44689"/>
    <lineage>
        <taxon>Eukaryota</taxon>
        <taxon>Amoebozoa</taxon>
        <taxon>Evosea</taxon>
        <taxon>Eumycetozoa</taxon>
        <taxon>Dictyostelia</taxon>
        <taxon>Dictyosteliales</taxon>
        <taxon>Dictyosteliaceae</taxon>
        <taxon>Dictyostelium</taxon>
    </lineage>
</organism>
<reference evidence="2 3" key="1">
    <citation type="journal article" date="2005" name="Nature">
        <title>The genome of the social amoeba Dictyostelium discoideum.</title>
        <authorList>
            <consortium name="The Dictyostelium discoideum Sequencing Consortium"/>
            <person name="Eichinger L."/>
            <person name="Pachebat J.A."/>
            <person name="Glockner G."/>
            <person name="Rajandream M.A."/>
            <person name="Sucgang R."/>
            <person name="Berriman M."/>
            <person name="Song J."/>
            <person name="Olsen R."/>
            <person name="Szafranski K."/>
            <person name="Xu Q."/>
            <person name="Tunggal B."/>
            <person name="Kummerfeld S."/>
            <person name="Madera M."/>
            <person name="Konfortov B.A."/>
            <person name="Rivero F."/>
            <person name="Bankier A.T."/>
            <person name="Lehmann R."/>
            <person name="Hamlin N."/>
            <person name="Davies R."/>
            <person name="Gaudet P."/>
            <person name="Fey P."/>
            <person name="Pilcher K."/>
            <person name="Chen G."/>
            <person name="Saunders D."/>
            <person name="Sodergren E."/>
            <person name="Davis P."/>
            <person name="Kerhornou A."/>
            <person name="Nie X."/>
            <person name="Hall N."/>
            <person name="Anjard C."/>
            <person name="Hemphill L."/>
            <person name="Bason N."/>
            <person name="Farbrother P."/>
            <person name="Desany B."/>
            <person name="Just E."/>
            <person name="Morio T."/>
            <person name="Rost R."/>
            <person name="Churcher C."/>
            <person name="Cooper J."/>
            <person name="Haydock S."/>
            <person name="van Driessche N."/>
            <person name="Cronin A."/>
            <person name="Goodhead I."/>
            <person name="Muzny D."/>
            <person name="Mourier T."/>
            <person name="Pain A."/>
            <person name="Lu M."/>
            <person name="Harper D."/>
            <person name="Lindsay R."/>
            <person name="Hauser H."/>
            <person name="James K."/>
            <person name="Quiles M."/>
            <person name="Madan Babu M."/>
            <person name="Saito T."/>
            <person name="Buchrieser C."/>
            <person name="Wardroper A."/>
            <person name="Felder M."/>
            <person name="Thangavelu M."/>
            <person name="Johnson D."/>
            <person name="Knights A."/>
            <person name="Loulseged H."/>
            <person name="Mungall K."/>
            <person name="Oliver K."/>
            <person name="Price C."/>
            <person name="Quail M.A."/>
            <person name="Urushihara H."/>
            <person name="Hernandez J."/>
            <person name="Rabbinowitsch E."/>
            <person name="Steffen D."/>
            <person name="Sanders M."/>
            <person name="Ma J."/>
            <person name="Kohara Y."/>
            <person name="Sharp S."/>
            <person name="Simmonds M."/>
            <person name="Spiegler S."/>
            <person name="Tivey A."/>
            <person name="Sugano S."/>
            <person name="White B."/>
            <person name="Walker D."/>
            <person name="Woodward J."/>
            <person name="Winckler T."/>
            <person name="Tanaka Y."/>
            <person name="Shaulsky G."/>
            <person name="Schleicher M."/>
            <person name="Weinstock G."/>
            <person name="Rosenthal A."/>
            <person name="Cox E.C."/>
            <person name="Chisholm R.L."/>
            <person name="Gibbs R."/>
            <person name="Loomis W.F."/>
            <person name="Platzer M."/>
            <person name="Kay R.R."/>
            <person name="Williams J."/>
            <person name="Dear P.H."/>
            <person name="Noegel A.A."/>
            <person name="Barrell B."/>
            <person name="Kuspa A."/>
        </authorList>
    </citation>
    <scope>NUCLEOTIDE SEQUENCE [LARGE SCALE GENOMIC DNA]</scope>
    <source>
        <strain evidence="2 3">AX4</strain>
    </source>
</reference>
<dbReference type="AlphaFoldDB" id="Q54N85"/>
<keyword evidence="1" id="KW-0472">Membrane</keyword>
<dbReference type="HOGENOM" id="CLU_913448_0_0_1"/>
<dbReference type="InterPro" id="IPR008547">
    <property type="entry name" value="DUF829_TMEM53"/>
</dbReference>
<evidence type="ECO:0008006" key="4">
    <source>
        <dbReference type="Google" id="ProtNLM"/>
    </source>
</evidence>
<comment type="caution">
    <text evidence="2">The sequence shown here is derived from an EMBL/GenBank/DDBJ whole genome shotgun (WGS) entry which is preliminary data.</text>
</comment>
<dbReference type="Pfam" id="PF05705">
    <property type="entry name" value="DUF829"/>
    <property type="match status" value="1"/>
</dbReference>
<dbReference type="EMBL" id="AAFI02000079">
    <property type="protein sequence ID" value="EAL64561.1"/>
    <property type="molecule type" value="Genomic_DNA"/>
</dbReference>
<dbReference type="InParanoid" id="Q54N85"/>
<evidence type="ECO:0000313" key="3">
    <source>
        <dbReference type="Proteomes" id="UP000002195"/>
    </source>
</evidence>
<name>Q54N85_DICDI</name>
<dbReference type="VEuPathDB" id="AmoebaDB:DDB_G0285447"/>
<dbReference type="PANTHER" id="PTHR12265:SF39">
    <property type="entry name" value="TRANSMEMBRANE PROTEIN 53"/>
    <property type="match status" value="1"/>
</dbReference>
<dbReference type="Proteomes" id="UP000002195">
    <property type="component" value="Unassembled WGS sequence"/>
</dbReference>
<dbReference type="GeneID" id="8625104"/>
<proteinExistence type="predicted"/>
<dbReference type="RefSeq" id="XP_638058.1">
    <property type="nucleotide sequence ID" value="XM_632966.1"/>
</dbReference>
<sequence>MSNNNKQPITKHIEFKYEITPSINPKVETNYLTYIGADVDSPNPNLSLIKKAADDDMESRPISIVLGWMGSTQKLLLKYINLWTSRGFNTFSYRADYFETLAILGLRLKAMHMLKQISTYLKERPNCDTIIFHIFSNGGGFLYWALIEFMLANDEYKFIHPMIKGVVMDSLPTFTNTQLFTGFWSLAKPMGGSLAAYATLPLTAPIWFPFFIFYRKYLTHPKNQFVHTVLYSTDDKLIPGAEVEAFLVRLKQNIRNDLIHVQKWEKSEHVCHLKHHTKDYLNNLNIFLKSIKAEEIRKTLPQSKL</sequence>
<keyword evidence="1" id="KW-0812">Transmembrane</keyword>
<evidence type="ECO:0000256" key="1">
    <source>
        <dbReference type="SAM" id="Phobius"/>
    </source>
</evidence>
<feature type="transmembrane region" description="Helical" evidence="1">
    <location>
        <begin position="130"/>
        <end position="152"/>
    </location>
</feature>
<dbReference type="KEGG" id="ddi:DDB_G0285447"/>